<comment type="catalytic activity">
    <reaction evidence="6">
        <text>UDP-N-acetyl-alpha-D-glucosamine + ATP = UDP-N-acetyl-alpha-D-glucosamine 3'-phosphate + ADP + H(+)</text>
        <dbReference type="Rhea" id="RHEA:32671"/>
        <dbReference type="ChEBI" id="CHEBI:15378"/>
        <dbReference type="ChEBI" id="CHEBI:30616"/>
        <dbReference type="ChEBI" id="CHEBI:57705"/>
        <dbReference type="ChEBI" id="CHEBI:64353"/>
        <dbReference type="ChEBI" id="CHEBI:456216"/>
        <dbReference type="EC" id="2.7.1.176"/>
    </reaction>
</comment>
<dbReference type="EMBL" id="ASSY01000008">
    <property type="protein sequence ID" value="EOS50783.1"/>
    <property type="molecule type" value="Genomic_DNA"/>
</dbReference>
<dbReference type="RefSeq" id="WP_016309409.1">
    <property type="nucleotide sequence ID" value="NZ_KE159646.1"/>
</dbReference>
<evidence type="ECO:0000256" key="5">
    <source>
        <dbReference type="ARBA" id="ARBA00032897"/>
    </source>
</evidence>
<dbReference type="HOGENOM" id="CLU_094497_2_0_11"/>
<feature type="domain" description="Zeta toxin" evidence="7">
    <location>
        <begin position="3"/>
        <end position="131"/>
    </location>
</feature>
<evidence type="ECO:0000313" key="8">
    <source>
        <dbReference type="EMBL" id="EOS50783.1"/>
    </source>
</evidence>
<dbReference type="PANTHER" id="PTHR39206:SF1">
    <property type="entry name" value="SLL8004 PROTEIN"/>
    <property type="match status" value="1"/>
</dbReference>
<dbReference type="GeneID" id="82190739"/>
<evidence type="ECO:0000256" key="2">
    <source>
        <dbReference type="ARBA" id="ARBA00011963"/>
    </source>
</evidence>
<dbReference type="OrthoDB" id="9791543at2"/>
<keyword evidence="4" id="KW-0067">ATP-binding</keyword>
<evidence type="ECO:0000256" key="1">
    <source>
        <dbReference type="ARBA" id="ARBA00009104"/>
    </source>
</evidence>
<gene>
    <name evidence="8" type="ORF">C811_01199</name>
</gene>
<dbReference type="STRING" id="1235794.C811_01199"/>
<dbReference type="PATRIC" id="fig|1235794.3.peg.1175"/>
<comment type="similarity">
    <text evidence="1">Belongs to the zeta toxin family.</text>
</comment>
<evidence type="ECO:0000259" key="7">
    <source>
        <dbReference type="Pfam" id="PF06414"/>
    </source>
</evidence>
<evidence type="ECO:0000256" key="4">
    <source>
        <dbReference type="ARBA" id="ARBA00022840"/>
    </source>
</evidence>
<proteinExistence type="inferred from homology"/>
<dbReference type="InterPro" id="IPR010488">
    <property type="entry name" value="Zeta_toxin_domain"/>
</dbReference>
<dbReference type="EC" id="2.7.1.176" evidence="2"/>
<dbReference type="Gene3D" id="3.40.50.300">
    <property type="entry name" value="P-loop containing nucleotide triphosphate hydrolases"/>
    <property type="match status" value="1"/>
</dbReference>
<keyword evidence="9" id="KW-1185">Reference proteome</keyword>
<dbReference type="eggNOG" id="COG4185">
    <property type="taxonomic scope" value="Bacteria"/>
</dbReference>
<name>R9KWY6_9ACTN</name>
<dbReference type="SUPFAM" id="SSF52540">
    <property type="entry name" value="P-loop containing nucleoside triphosphate hydrolases"/>
    <property type="match status" value="1"/>
</dbReference>
<dbReference type="Proteomes" id="UP000014204">
    <property type="component" value="Unassembled WGS sequence"/>
</dbReference>
<sequence>MARPLYVVFAGVNGAGKSTFYRTGFWREPGMPRSLARVNSDEIVVEEGGDPRSDADQMRAGREALRRIDACLEGRKSFNQETTLTGRTCLKTIRRAREAGYRVVLYYIGIASAQAAIDRIEHRVSVGGHPIDEAAVRRRWAASLRNLSHAIDLCDEVTLYDNTVEFVALARWEGGVLSWVGNLAKHGSWLMEAVRDETIWRT</sequence>
<evidence type="ECO:0000313" key="9">
    <source>
        <dbReference type="Proteomes" id="UP000014204"/>
    </source>
</evidence>
<comment type="caution">
    <text evidence="8">The sequence shown here is derived from an EMBL/GenBank/DDBJ whole genome shotgun (WGS) entry which is preliminary data.</text>
</comment>
<reference evidence="8 9" key="1">
    <citation type="submission" date="2013-04" db="EMBL/GenBank/DDBJ databases">
        <title>The Genome Sequence of Enterorhabdus caecimuris B7.</title>
        <authorList>
            <consortium name="The Broad Institute Genomics Platform"/>
            <consortium name="The Broad Institute Genome Sequencing Center for Infectious Disease"/>
            <person name="Earl A."/>
            <person name="Xavier R."/>
            <person name="Elson C."/>
            <person name="Duck W."/>
            <person name="Walker B."/>
            <person name="Young S."/>
            <person name="Zeng Q."/>
            <person name="Gargeya S."/>
            <person name="Fitzgerald M."/>
            <person name="Haas B."/>
            <person name="Abouelleil A."/>
            <person name="Allen A.W."/>
            <person name="Alvarado L."/>
            <person name="Arachchi H.M."/>
            <person name="Berlin A.M."/>
            <person name="Chapman S.B."/>
            <person name="Gainer-Dewar J."/>
            <person name="Goldberg J."/>
            <person name="Griggs A."/>
            <person name="Gujja S."/>
            <person name="Hansen M."/>
            <person name="Howarth C."/>
            <person name="Imamovic A."/>
            <person name="Ireland A."/>
            <person name="Larimer J."/>
            <person name="McCowan C."/>
            <person name="Murphy C."/>
            <person name="Pearson M."/>
            <person name="Poon T.W."/>
            <person name="Priest M."/>
            <person name="Roberts A."/>
            <person name="Saif S."/>
            <person name="Shea T."/>
            <person name="Sisk P."/>
            <person name="Sykes S."/>
            <person name="Wortman J."/>
            <person name="Nusbaum C."/>
            <person name="Birren B."/>
        </authorList>
    </citation>
    <scope>NUCLEOTIDE SEQUENCE [LARGE SCALE GENOMIC DNA]</scope>
    <source>
        <strain evidence="8 9">B7</strain>
    </source>
</reference>
<evidence type="ECO:0000256" key="3">
    <source>
        <dbReference type="ARBA" id="ARBA00022741"/>
    </source>
</evidence>
<dbReference type="InterPro" id="IPR027417">
    <property type="entry name" value="P-loop_NTPase"/>
</dbReference>
<protein>
    <recommendedName>
        <fullName evidence="5">UDP-N-acetylglucosamine kinase</fullName>
        <ecNumber evidence="2">2.7.1.176</ecNumber>
    </recommendedName>
    <alternativeName>
        <fullName evidence="5">UDP-N-acetylglucosamine kinase</fullName>
    </alternativeName>
</protein>
<dbReference type="AlphaFoldDB" id="R9KWY6"/>
<dbReference type="PANTHER" id="PTHR39206">
    <property type="entry name" value="SLL8004 PROTEIN"/>
    <property type="match status" value="1"/>
</dbReference>
<evidence type="ECO:0000256" key="6">
    <source>
        <dbReference type="ARBA" id="ARBA00048178"/>
    </source>
</evidence>
<keyword evidence="3" id="KW-0547">Nucleotide-binding</keyword>
<accession>R9KWY6</accession>
<dbReference type="Pfam" id="PF06414">
    <property type="entry name" value="Zeta_toxin"/>
    <property type="match status" value="1"/>
</dbReference>
<organism evidence="8 9">
    <name type="scientific">Adlercreutzia caecimuris B7</name>
    <dbReference type="NCBI Taxonomy" id="1235794"/>
    <lineage>
        <taxon>Bacteria</taxon>
        <taxon>Bacillati</taxon>
        <taxon>Actinomycetota</taxon>
        <taxon>Coriobacteriia</taxon>
        <taxon>Eggerthellales</taxon>
        <taxon>Eggerthellaceae</taxon>
        <taxon>Adlercreutzia</taxon>
    </lineage>
</organism>